<evidence type="ECO:0000313" key="9">
    <source>
        <dbReference type="Proteomes" id="UP000327013"/>
    </source>
</evidence>
<dbReference type="Proteomes" id="UP000327013">
    <property type="component" value="Chromosome 1"/>
</dbReference>
<protein>
    <recommendedName>
        <fullName evidence="10">Bulb-type lectin domain-containing protein</fullName>
    </recommendedName>
</protein>
<dbReference type="PROSITE" id="PS50927">
    <property type="entry name" value="BULB_LECTIN"/>
    <property type="match status" value="1"/>
</dbReference>
<dbReference type="AlphaFoldDB" id="A0A5N6QE23"/>
<feature type="domain" description="Apple" evidence="7">
    <location>
        <begin position="326"/>
        <end position="403"/>
    </location>
</feature>
<dbReference type="Gene3D" id="1.10.510.10">
    <property type="entry name" value="Transferase(Phosphotransferase) domain 1"/>
    <property type="match status" value="1"/>
</dbReference>
<evidence type="ECO:0000259" key="7">
    <source>
        <dbReference type="PROSITE" id="PS50948"/>
    </source>
</evidence>
<feature type="domain" description="Bulb-type lectin" evidence="6">
    <location>
        <begin position="20"/>
        <end position="140"/>
    </location>
</feature>
<dbReference type="PROSITE" id="PS50948">
    <property type="entry name" value="PAN"/>
    <property type="match status" value="1"/>
</dbReference>
<gene>
    <name evidence="8" type="ORF">FH972_001166</name>
</gene>
<keyword evidence="1 5" id="KW-0732">Signal</keyword>
<dbReference type="PANTHER" id="PTHR47976:SF7">
    <property type="entry name" value="RECEPTOR-LIKE SERINE_THREONINE-PROTEIN KINASE"/>
    <property type="match status" value="1"/>
</dbReference>
<keyword evidence="4" id="KW-1133">Transmembrane helix</keyword>
<dbReference type="InterPro" id="IPR036426">
    <property type="entry name" value="Bulb-type_lectin_dom_sf"/>
</dbReference>
<name>A0A5N6QE23_9ROSI</name>
<keyword evidence="4" id="KW-0812">Transmembrane</keyword>
<dbReference type="SUPFAM" id="SSF51110">
    <property type="entry name" value="alpha-D-mannose-specific plant lectins"/>
    <property type="match status" value="2"/>
</dbReference>
<evidence type="ECO:0000256" key="5">
    <source>
        <dbReference type="SAM" id="SignalP"/>
    </source>
</evidence>
<dbReference type="InterPro" id="IPR003609">
    <property type="entry name" value="Pan_app"/>
</dbReference>
<keyword evidence="9" id="KW-1185">Reference proteome</keyword>
<proteinExistence type="predicted"/>
<dbReference type="PANTHER" id="PTHR47976">
    <property type="entry name" value="G-TYPE LECTIN S-RECEPTOR-LIKE SERINE/THREONINE-PROTEIN KINASE SD2-5"/>
    <property type="match status" value="1"/>
</dbReference>
<evidence type="ECO:0000256" key="1">
    <source>
        <dbReference type="ARBA" id="ARBA00022729"/>
    </source>
</evidence>
<feature type="chain" id="PRO_5024462641" description="Bulb-type lectin domain-containing protein" evidence="5">
    <location>
        <begin position="17"/>
        <end position="557"/>
    </location>
</feature>
<dbReference type="InterPro" id="IPR051343">
    <property type="entry name" value="G-type_lectin_kinases/EP1-like"/>
</dbReference>
<evidence type="ECO:0000256" key="3">
    <source>
        <dbReference type="ARBA" id="ARBA00023180"/>
    </source>
</evidence>
<dbReference type="Pfam" id="PF01453">
    <property type="entry name" value="B_lectin"/>
    <property type="match status" value="1"/>
</dbReference>
<feature type="signal peptide" evidence="5">
    <location>
        <begin position="1"/>
        <end position="16"/>
    </location>
</feature>
<evidence type="ECO:0000256" key="2">
    <source>
        <dbReference type="ARBA" id="ARBA00023157"/>
    </source>
</evidence>
<dbReference type="Gene3D" id="2.90.10.10">
    <property type="entry name" value="Bulb-type lectin domain"/>
    <property type="match status" value="2"/>
</dbReference>
<evidence type="ECO:0008006" key="10">
    <source>
        <dbReference type="Google" id="ProtNLM"/>
    </source>
</evidence>
<sequence>MPILFFPFLLLSASFAQQGQSLVKPGSFLTPTTNSSWPSPSGLYAFGFYKQGNGYAVGIFLAGLPQKTVVWTAQRDSPPVPADSKLNFTSDGRVVLQSAQGAETLIAGTPEGGASSASMLNSGNFAINNSANQMVWQSFSFPTDTFLPTQNLSHGQVLSSSVSDTNKSTGIFRVLMQEDGWLAMYPVGTPYTLEYGYGGAGISGQKNDVVLQLEDDGHLYLINGAGVIIVNMTDGYPAKDVVYQLTIGFDGILRLYSHDMNQNGDWAVKWSLPSDDICKPKGLCGINGYCVLNDLQVGCKCLPQFESVNKEDRSSGCQRDFIAEGCRSDRYAMEPVPNTVWENNNYSIVTSTTQDNCEEACLRDCNCEAALFKDEVCTKQRLPLRFGRRDQSDSTVALIKVGKYSTPTIDGFLPKESKKEHYRLDILIVGVSLLAFALVVMAISGIAVYRYRVWSYKVISNHGNTALGEDSVDHDLPEEEAILEEWVYQCFESGELGKLVNNEEVDKKQLERMAKVGLWCILDEPSLRPSMKKVLLMLEGTVDIPTPPSPTSFLSTI</sequence>
<dbReference type="OrthoDB" id="758220at2759"/>
<dbReference type="EMBL" id="CM017321">
    <property type="protein sequence ID" value="KAE7996440.1"/>
    <property type="molecule type" value="Genomic_DNA"/>
</dbReference>
<feature type="transmembrane region" description="Helical" evidence="4">
    <location>
        <begin position="426"/>
        <end position="449"/>
    </location>
</feature>
<reference evidence="8 9" key="1">
    <citation type="submission" date="2019-06" db="EMBL/GenBank/DDBJ databases">
        <title>A chromosomal-level reference genome of Carpinus fangiana (Coryloideae, Betulaceae).</title>
        <authorList>
            <person name="Yang X."/>
            <person name="Wang Z."/>
            <person name="Zhang L."/>
            <person name="Hao G."/>
            <person name="Liu J."/>
            <person name="Yang Y."/>
        </authorList>
    </citation>
    <scope>NUCLEOTIDE SEQUENCE [LARGE SCALE GENOMIC DNA]</scope>
    <source>
        <strain evidence="8">Cfa_2016G</strain>
        <tissue evidence="8">Leaf</tissue>
    </source>
</reference>
<evidence type="ECO:0000259" key="6">
    <source>
        <dbReference type="PROSITE" id="PS50927"/>
    </source>
</evidence>
<dbReference type="SMART" id="SM00108">
    <property type="entry name" value="B_lectin"/>
    <property type="match status" value="1"/>
</dbReference>
<evidence type="ECO:0000256" key="4">
    <source>
        <dbReference type="SAM" id="Phobius"/>
    </source>
</evidence>
<keyword evidence="2" id="KW-1015">Disulfide bond</keyword>
<keyword evidence="3" id="KW-0325">Glycoprotein</keyword>
<dbReference type="InterPro" id="IPR001480">
    <property type="entry name" value="Bulb-type_lectin_dom"/>
</dbReference>
<dbReference type="FunFam" id="2.90.10.10:FF:000026">
    <property type="entry name" value="Serine/threonine-protein kinase"/>
    <property type="match status" value="1"/>
</dbReference>
<evidence type="ECO:0000313" key="8">
    <source>
        <dbReference type="EMBL" id="KAE7996440.1"/>
    </source>
</evidence>
<keyword evidence="4" id="KW-0472">Membrane</keyword>
<accession>A0A5N6QE23</accession>
<organism evidence="8 9">
    <name type="scientific">Carpinus fangiana</name>
    <dbReference type="NCBI Taxonomy" id="176857"/>
    <lineage>
        <taxon>Eukaryota</taxon>
        <taxon>Viridiplantae</taxon>
        <taxon>Streptophyta</taxon>
        <taxon>Embryophyta</taxon>
        <taxon>Tracheophyta</taxon>
        <taxon>Spermatophyta</taxon>
        <taxon>Magnoliopsida</taxon>
        <taxon>eudicotyledons</taxon>
        <taxon>Gunneridae</taxon>
        <taxon>Pentapetalae</taxon>
        <taxon>rosids</taxon>
        <taxon>fabids</taxon>
        <taxon>Fagales</taxon>
        <taxon>Betulaceae</taxon>
        <taxon>Carpinus</taxon>
    </lineage>
</organism>